<accession>A0A2K8KQP2</accession>
<dbReference type="PANTHER" id="PTHR36113:SF6">
    <property type="entry name" value="FOSFOMYCIN RESISTANCE PROTEIN FOSX"/>
    <property type="match status" value="1"/>
</dbReference>
<dbReference type="InterPro" id="IPR004360">
    <property type="entry name" value="Glyas_Fos-R_dOase_dom"/>
</dbReference>
<dbReference type="InterPro" id="IPR051332">
    <property type="entry name" value="Fosfomycin_Res_Enzymes"/>
</dbReference>
<organism evidence="3 4">
    <name type="scientific">Reinekea forsetii</name>
    <dbReference type="NCBI Taxonomy" id="1336806"/>
    <lineage>
        <taxon>Bacteria</taxon>
        <taxon>Pseudomonadati</taxon>
        <taxon>Pseudomonadota</taxon>
        <taxon>Gammaproteobacteria</taxon>
        <taxon>Oceanospirillales</taxon>
        <taxon>Saccharospirillaceae</taxon>
        <taxon>Reinekea</taxon>
    </lineage>
</organism>
<dbReference type="PANTHER" id="PTHR36113">
    <property type="entry name" value="LYASE, PUTATIVE-RELATED-RELATED"/>
    <property type="match status" value="1"/>
</dbReference>
<evidence type="ECO:0000313" key="4">
    <source>
        <dbReference type="Proteomes" id="UP000229757"/>
    </source>
</evidence>
<dbReference type="OrthoDB" id="9795618at2"/>
<dbReference type="Proteomes" id="UP000229757">
    <property type="component" value="Chromosome"/>
</dbReference>
<dbReference type="KEGG" id="rfo:REIFOR_01794"/>
<dbReference type="InterPro" id="IPR037478">
    <property type="entry name" value="YwkD-like_dom"/>
</dbReference>
<sequence length="137" mass="15317">MALPGVQGLHHIALICSDYQVAKRFYVELLGGTVIAETYRAARQSYKLDIGFPGFELELFTFPAAPARPSTPEAQGLRHLAIRVLDLDAAIAYLQQHQVVVEPVRVDELTGNRFTFFPDPDGLPLELVECLSEHDRR</sequence>
<dbReference type="SUPFAM" id="SSF54593">
    <property type="entry name" value="Glyoxalase/Bleomycin resistance protein/Dihydroxybiphenyl dioxygenase"/>
    <property type="match status" value="1"/>
</dbReference>
<keyword evidence="1" id="KW-0479">Metal-binding</keyword>
<dbReference type="AlphaFoldDB" id="A0A2K8KQP2"/>
<evidence type="ECO:0000259" key="2">
    <source>
        <dbReference type="PROSITE" id="PS51819"/>
    </source>
</evidence>
<dbReference type="InterPro" id="IPR029068">
    <property type="entry name" value="Glyas_Bleomycin-R_OHBP_Dase"/>
</dbReference>
<dbReference type="Pfam" id="PF00903">
    <property type="entry name" value="Glyoxalase"/>
    <property type="match status" value="1"/>
</dbReference>
<dbReference type="GO" id="GO:0046872">
    <property type="term" value="F:metal ion binding"/>
    <property type="evidence" value="ECO:0007669"/>
    <property type="project" value="UniProtKB-KW"/>
</dbReference>
<dbReference type="CDD" id="cd08352">
    <property type="entry name" value="VOC_Bs_YwkD_like"/>
    <property type="match status" value="1"/>
</dbReference>
<evidence type="ECO:0000313" key="3">
    <source>
        <dbReference type="EMBL" id="ATX76932.1"/>
    </source>
</evidence>
<dbReference type="Gene3D" id="3.10.180.10">
    <property type="entry name" value="2,3-Dihydroxybiphenyl 1,2-Dioxygenase, domain 1"/>
    <property type="match status" value="1"/>
</dbReference>
<dbReference type="NCBIfam" id="NF008551">
    <property type="entry name" value="PRK11478.1"/>
    <property type="match status" value="1"/>
</dbReference>
<dbReference type="PROSITE" id="PS51819">
    <property type="entry name" value="VOC"/>
    <property type="match status" value="1"/>
</dbReference>
<dbReference type="RefSeq" id="WP_100257234.1">
    <property type="nucleotide sequence ID" value="NZ_CP011797.1"/>
</dbReference>
<gene>
    <name evidence="3" type="ORF">REIFOR_01794</name>
</gene>
<protein>
    <submittedName>
        <fullName evidence="3">Glyoxylase I family protein</fullName>
    </submittedName>
</protein>
<name>A0A2K8KQP2_9GAMM</name>
<keyword evidence="4" id="KW-1185">Reference proteome</keyword>
<evidence type="ECO:0000256" key="1">
    <source>
        <dbReference type="ARBA" id="ARBA00022723"/>
    </source>
</evidence>
<feature type="domain" description="VOC" evidence="2">
    <location>
        <begin position="8"/>
        <end position="130"/>
    </location>
</feature>
<dbReference type="InterPro" id="IPR037523">
    <property type="entry name" value="VOC_core"/>
</dbReference>
<dbReference type="EMBL" id="CP011797">
    <property type="protein sequence ID" value="ATX76932.1"/>
    <property type="molecule type" value="Genomic_DNA"/>
</dbReference>
<reference evidence="3 4" key="1">
    <citation type="journal article" date="2017" name="Environ. Microbiol.">
        <title>Genomic and physiological analyses of 'Reinekea forsetii' reveal a versatile opportunistic lifestyle during spring algae blooms.</title>
        <authorList>
            <person name="Avci B."/>
            <person name="Hahnke R.L."/>
            <person name="Chafee M."/>
            <person name="Fischer T."/>
            <person name="Gruber-Vodicka H."/>
            <person name="Tegetmeyer H.E."/>
            <person name="Harder J."/>
            <person name="Fuchs B.M."/>
            <person name="Amann R.I."/>
            <person name="Teeling H."/>
        </authorList>
    </citation>
    <scope>NUCLEOTIDE SEQUENCE [LARGE SCALE GENOMIC DNA]</scope>
    <source>
        <strain evidence="3 4">Hel1_31_D35</strain>
    </source>
</reference>
<proteinExistence type="predicted"/>